<gene>
    <name evidence="3" type="ORF">CLV80_101407</name>
</gene>
<dbReference type="InterPro" id="IPR021309">
    <property type="entry name" value="YgaP-like_TM"/>
</dbReference>
<dbReference type="AlphaFoldDB" id="A0A2T0W5N6"/>
<keyword evidence="1" id="KW-0472">Membrane</keyword>
<sequence length="70" mass="7440">MTVNVGKTDQIVRAVVGLIFVIIPFTATLSLFDNSYAIYASVLIGAVLLLTSGFRICPIYSVLGIKTCTG</sequence>
<accession>A0A2T0W5N6</accession>
<dbReference type="EMBL" id="PVTP01000001">
    <property type="protein sequence ID" value="PRY80552.1"/>
    <property type="molecule type" value="Genomic_DNA"/>
</dbReference>
<feature type="transmembrane region" description="Helical" evidence="1">
    <location>
        <begin position="12"/>
        <end position="32"/>
    </location>
</feature>
<evidence type="ECO:0000256" key="1">
    <source>
        <dbReference type="SAM" id="Phobius"/>
    </source>
</evidence>
<feature type="domain" description="Inner membrane protein YgaP-like transmembrane" evidence="2">
    <location>
        <begin position="1"/>
        <end position="68"/>
    </location>
</feature>
<proteinExistence type="predicted"/>
<dbReference type="Proteomes" id="UP000238007">
    <property type="component" value="Unassembled WGS sequence"/>
</dbReference>
<name>A0A2T0W5N6_9RHOB</name>
<protein>
    <recommendedName>
        <fullName evidence="2">Inner membrane protein YgaP-like transmembrane domain-containing protein</fullName>
    </recommendedName>
</protein>
<keyword evidence="4" id="KW-1185">Reference proteome</keyword>
<keyword evidence="1" id="KW-1133">Transmembrane helix</keyword>
<keyword evidence="1" id="KW-0812">Transmembrane</keyword>
<organism evidence="3 4">
    <name type="scientific">Yoonia maritima</name>
    <dbReference type="NCBI Taxonomy" id="1435347"/>
    <lineage>
        <taxon>Bacteria</taxon>
        <taxon>Pseudomonadati</taxon>
        <taxon>Pseudomonadota</taxon>
        <taxon>Alphaproteobacteria</taxon>
        <taxon>Rhodobacterales</taxon>
        <taxon>Paracoccaceae</taxon>
        <taxon>Yoonia</taxon>
    </lineage>
</organism>
<dbReference type="Pfam" id="PF11127">
    <property type="entry name" value="YgaP-like_TM"/>
    <property type="match status" value="1"/>
</dbReference>
<dbReference type="OrthoDB" id="9804804at2"/>
<evidence type="ECO:0000313" key="3">
    <source>
        <dbReference type="EMBL" id="PRY80552.1"/>
    </source>
</evidence>
<reference evidence="3 4" key="1">
    <citation type="submission" date="2018-03" db="EMBL/GenBank/DDBJ databases">
        <title>Genomic Encyclopedia of Archaeal and Bacterial Type Strains, Phase II (KMG-II): from individual species to whole genera.</title>
        <authorList>
            <person name="Goeker M."/>
        </authorList>
    </citation>
    <scope>NUCLEOTIDE SEQUENCE [LARGE SCALE GENOMIC DNA]</scope>
    <source>
        <strain evidence="3 4">DSM 101533</strain>
    </source>
</reference>
<evidence type="ECO:0000313" key="4">
    <source>
        <dbReference type="Proteomes" id="UP000238007"/>
    </source>
</evidence>
<feature type="transmembrane region" description="Helical" evidence="1">
    <location>
        <begin position="38"/>
        <end position="57"/>
    </location>
</feature>
<dbReference type="RefSeq" id="WP_106354217.1">
    <property type="nucleotide sequence ID" value="NZ_PVTP01000001.1"/>
</dbReference>
<evidence type="ECO:0000259" key="2">
    <source>
        <dbReference type="Pfam" id="PF11127"/>
    </source>
</evidence>
<comment type="caution">
    <text evidence="3">The sequence shown here is derived from an EMBL/GenBank/DDBJ whole genome shotgun (WGS) entry which is preliminary data.</text>
</comment>